<dbReference type="Proteomes" id="UP000193380">
    <property type="component" value="Unassembled WGS sequence"/>
</dbReference>
<name>A0A060VTV6_ONCMY</name>
<feature type="region of interest" description="Disordered" evidence="1">
    <location>
        <begin position="45"/>
        <end position="80"/>
    </location>
</feature>
<dbReference type="PaxDb" id="8022-A0A060VTV6"/>
<evidence type="ECO:0000313" key="3">
    <source>
        <dbReference type="Proteomes" id="UP000193380"/>
    </source>
</evidence>
<accession>A0A060VTV6</accession>
<organism evidence="2 3">
    <name type="scientific">Oncorhynchus mykiss</name>
    <name type="common">Rainbow trout</name>
    <name type="synonym">Salmo gairdneri</name>
    <dbReference type="NCBI Taxonomy" id="8022"/>
    <lineage>
        <taxon>Eukaryota</taxon>
        <taxon>Metazoa</taxon>
        <taxon>Chordata</taxon>
        <taxon>Craniata</taxon>
        <taxon>Vertebrata</taxon>
        <taxon>Euteleostomi</taxon>
        <taxon>Actinopterygii</taxon>
        <taxon>Neopterygii</taxon>
        <taxon>Teleostei</taxon>
        <taxon>Protacanthopterygii</taxon>
        <taxon>Salmoniformes</taxon>
        <taxon>Salmonidae</taxon>
        <taxon>Salmoninae</taxon>
        <taxon>Oncorhynchus</taxon>
    </lineage>
</organism>
<dbReference type="EMBL" id="FR904301">
    <property type="protein sequence ID" value="CDQ58292.1"/>
    <property type="molecule type" value="Genomic_DNA"/>
</dbReference>
<dbReference type="AlphaFoldDB" id="A0A060VTV6"/>
<feature type="compositionally biased region" description="Polar residues" evidence="1">
    <location>
        <begin position="45"/>
        <end position="56"/>
    </location>
</feature>
<reference evidence="2" key="1">
    <citation type="journal article" date="2014" name="Nat. Commun.">
        <title>The rainbow trout genome provides novel insights into evolution after whole-genome duplication in vertebrates.</title>
        <authorList>
            <person name="Berthelot C."/>
            <person name="Brunet F."/>
            <person name="Chalopin D."/>
            <person name="Juanchich A."/>
            <person name="Bernard M."/>
            <person name="Noel B."/>
            <person name="Bento P."/>
            <person name="Da Silva C."/>
            <person name="Labadie K."/>
            <person name="Alberti A."/>
            <person name="Aury J.M."/>
            <person name="Louis A."/>
            <person name="Dehais P."/>
            <person name="Bardou P."/>
            <person name="Montfort J."/>
            <person name="Klopp C."/>
            <person name="Cabau C."/>
            <person name="Gaspin C."/>
            <person name="Thorgaard G.H."/>
            <person name="Boussaha M."/>
            <person name="Quillet E."/>
            <person name="Guyomard R."/>
            <person name="Galiana D."/>
            <person name="Bobe J."/>
            <person name="Volff J.N."/>
            <person name="Genet C."/>
            <person name="Wincker P."/>
            <person name="Jaillon O."/>
            <person name="Roest Crollius H."/>
            <person name="Guiguen Y."/>
        </authorList>
    </citation>
    <scope>NUCLEOTIDE SEQUENCE [LARGE SCALE GENOMIC DNA]</scope>
</reference>
<dbReference type="STRING" id="8022.A0A060VTV6"/>
<sequence>MGKAIRPSIKTRQEQEFILTALPTPASAVASQDYSYDGYGNQSNYNAQAGANQSYGANPAPYHNPVGYGRGDPTMNYQYR</sequence>
<reference evidence="2" key="2">
    <citation type="submission" date="2014-03" db="EMBL/GenBank/DDBJ databases">
        <authorList>
            <person name="Genoscope - CEA"/>
        </authorList>
    </citation>
    <scope>NUCLEOTIDE SEQUENCE</scope>
</reference>
<evidence type="ECO:0000256" key="1">
    <source>
        <dbReference type="SAM" id="MobiDB-lite"/>
    </source>
</evidence>
<protein>
    <submittedName>
        <fullName evidence="2">Uncharacterized protein</fullName>
    </submittedName>
</protein>
<proteinExistence type="predicted"/>
<evidence type="ECO:0000313" key="2">
    <source>
        <dbReference type="EMBL" id="CDQ58292.1"/>
    </source>
</evidence>
<gene>
    <name evidence="2" type="ORF">GSONMT00077466001</name>
</gene>